<dbReference type="InterPro" id="IPR006459">
    <property type="entry name" value="CASP/CASPL"/>
</dbReference>
<keyword evidence="6 8" id="KW-1133">Transmembrane helix</keyword>
<dbReference type="GO" id="GO:0005886">
    <property type="term" value="C:plasma membrane"/>
    <property type="evidence" value="ECO:0007669"/>
    <property type="project" value="UniProtKB-SubCell"/>
</dbReference>
<comment type="caution">
    <text evidence="10">The sequence shown here is derived from an EMBL/GenBank/DDBJ whole genome shotgun (WGS) entry which is preliminary data.</text>
</comment>
<feature type="transmembrane region" description="Helical" evidence="8">
    <location>
        <begin position="167"/>
        <end position="188"/>
    </location>
</feature>
<accession>A0AAV1XND4</accession>
<evidence type="ECO:0000256" key="7">
    <source>
        <dbReference type="ARBA" id="ARBA00023136"/>
    </source>
</evidence>
<keyword evidence="11" id="KW-1185">Reference proteome</keyword>
<feature type="transmembrane region" description="Helical" evidence="8">
    <location>
        <begin position="78"/>
        <end position="100"/>
    </location>
</feature>
<sequence length="197" mass="21942">MADAKDSFMVDAKPSRTPLTQISNKQHRSLLMVQNILRILVIVFSAASIAVMVTNNQIVVLFTIPFEAHFYYSSSLKFLVAANGVICVFSVFTLIINFLLRRQGSHRKDYYFFLFVLDIVMTVLLISGCAAATAVGYVGQFGEKHVGWLPICNHVGKFCRTNMVSLILSYLAFFSNFGLTISIAYNFILSSPKNDSG</sequence>
<evidence type="ECO:0000313" key="11">
    <source>
        <dbReference type="Proteomes" id="UP001497480"/>
    </source>
</evidence>
<dbReference type="AlphaFoldDB" id="A0AAV1XND4"/>
<keyword evidence="4 8" id="KW-1003">Cell membrane</keyword>
<feature type="transmembrane region" description="Helical" evidence="8">
    <location>
        <begin position="112"/>
        <end position="138"/>
    </location>
</feature>
<proteinExistence type="inferred from homology"/>
<comment type="subcellular location">
    <subcellularLocation>
        <location evidence="1 8">Cell membrane</location>
        <topology evidence="1 8">Multi-pass membrane protein</topology>
    </subcellularLocation>
</comment>
<dbReference type="NCBIfam" id="TIGR01569">
    <property type="entry name" value="A_tha_TIGR01569"/>
    <property type="match status" value="1"/>
</dbReference>
<evidence type="ECO:0000259" key="9">
    <source>
        <dbReference type="Pfam" id="PF04535"/>
    </source>
</evidence>
<organism evidence="10 11">
    <name type="scientific">Lupinus luteus</name>
    <name type="common">European yellow lupine</name>
    <dbReference type="NCBI Taxonomy" id="3873"/>
    <lineage>
        <taxon>Eukaryota</taxon>
        <taxon>Viridiplantae</taxon>
        <taxon>Streptophyta</taxon>
        <taxon>Embryophyta</taxon>
        <taxon>Tracheophyta</taxon>
        <taxon>Spermatophyta</taxon>
        <taxon>Magnoliopsida</taxon>
        <taxon>eudicotyledons</taxon>
        <taxon>Gunneridae</taxon>
        <taxon>Pentapetalae</taxon>
        <taxon>rosids</taxon>
        <taxon>fabids</taxon>
        <taxon>Fabales</taxon>
        <taxon>Fabaceae</taxon>
        <taxon>Papilionoideae</taxon>
        <taxon>50 kb inversion clade</taxon>
        <taxon>genistoids sensu lato</taxon>
        <taxon>core genistoids</taxon>
        <taxon>Genisteae</taxon>
        <taxon>Lupinus</taxon>
    </lineage>
</organism>
<dbReference type="InterPro" id="IPR006702">
    <property type="entry name" value="CASP_dom"/>
</dbReference>
<dbReference type="InterPro" id="IPR044173">
    <property type="entry name" value="CASPL"/>
</dbReference>
<dbReference type="PANTHER" id="PTHR36488:SF8">
    <property type="entry name" value="CASP-LIKE PROTEIN 1U1"/>
    <property type="match status" value="1"/>
</dbReference>
<feature type="domain" description="Casparian strip membrane protein" evidence="9">
    <location>
        <begin position="29"/>
        <end position="174"/>
    </location>
</feature>
<evidence type="ECO:0000256" key="5">
    <source>
        <dbReference type="ARBA" id="ARBA00022692"/>
    </source>
</evidence>
<evidence type="ECO:0000313" key="10">
    <source>
        <dbReference type="EMBL" id="CAL0323305.1"/>
    </source>
</evidence>
<evidence type="ECO:0000256" key="2">
    <source>
        <dbReference type="ARBA" id="ARBA00007651"/>
    </source>
</evidence>
<dbReference type="Pfam" id="PF04535">
    <property type="entry name" value="CASP_dom"/>
    <property type="match status" value="1"/>
</dbReference>
<keyword evidence="7 8" id="KW-0472">Membrane</keyword>
<name>A0AAV1XND4_LUPLU</name>
<gene>
    <name evidence="10" type="ORF">LLUT_LOCUS24365</name>
</gene>
<reference evidence="10 11" key="1">
    <citation type="submission" date="2024-03" db="EMBL/GenBank/DDBJ databases">
        <authorList>
            <person name="Martinez-Hernandez J."/>
        </authorList>
    </citation>
    <scope>NUCLEOTIDE SEQUENCE [LARGE SCALE GENOMIC DNA]</scope>
</reference>
<keyword evidence="5 8" id="KW-0812">Transmembrane</keyword>
<dbReference type="Proteomes" id="UP001497480">
    <property type="component" value="Unassembled WGS sequence"/>
</dbReference>
<feature type="transmembrane region" description="Helical" evidence="8">
    <location>
        <begin position="36"/>
        <end position="58"/>
    </location>
</feature>
<evidence type="ECO:0000256" key="3">
    <source>
        <dbReference type="ARBA" id="ARBA00011489"/>
    </source>
</evidence>
<comment type="similarity">
    <text evidence="2 8">Belongs to the Casparian strip membrane proteins (CASP) family.</text>
</comment>
<dbReference type="PANTHER" id="PTHR36488">
    <property type="entry name" value="CASP-LIKE PROTEIN 1U1"/>
    <property type="match status" value="1"/>
</dbReference>
<evidence type="ECO:0000256" key="4">
    <source>
        <dbReference type="ARBA" id="ARBA00022475"/>
    </source>
</evidence>
<dbReference type="EMBL" id="CAXHTB010000017">
    <property type="protein sequence ID" value="CAL0323305.1"/>
    <property type="molecule type" value="Genomic_DNA"/>
</dbReference>
<evidence type="ECO:0000256" key="6">
    <source>
        <dbReference type="ARBA" id="ARBA00022989"/>
    </source>
</evidence>
<evidence type="ECO:0000256" key="8">
    <source>
        <dbReference type="RuleBase" id="RU361233"/>
    </source>
</evidence>
<evidence type="ECO:0000256" key="1">
    <source>
        <dbReference type="ARBA" id="ARBA00004651"/>
    </source>
</evidence>
<protein>
    <recommendedName>
        <fullName evidence="8">CASP-like protein</fullName>
    </recommendedName>
</protein>
<comment type="subunit">
    <text evidence="3 8">Homodimer and heterodimers.</text>
</comment>